<name>A0AAV5IMK7_9ROSI</name>
<comment type="caution">
    <text evidence="1">The sequence shown here is derived from an EMBL/GenBank/DDBJ whole genome shotgun (WGS) entry which is preliminary data.</text>
</comment>
<evidence type="ECO:0000313" key="1">
    <source>
        <dbReference type="EMBL" id="GKU99592.1"/>
    </source>
</evidence>
<reference evidence="1 2" key="1">
    <citation type="journal article" date="2021" name="Commun. Biol.">
        <title>The genome of Shorea leprosula (Dipterocarpaceae) highlights the ecological relevance of drought in aseasonal tropical rainforests.</title>
        <authorList>
            <person name="Ng K.K.S."/>
            <person name="Kobayashi M.J."/>
            <person name="Fawcett J.A."/>
            <person name="Hatakeyama M."/>
            <person name="Paape T."/>
            <person name="Ng C.H."/>
            <person name="Ang C.C."/>
            <person name="Tnah L.H."/>
            <person name="Lee C.T."/>
            <person name="Nishiyama T."/>
            <person name="Sese J."/>
            <person name="O'Brien M.J."/>
            <person name="Copetti D."/>
            <person name="Mohd Noor M.I."/>
            <person name="Ong R.C."/>
            <person name="Putra M."/>
            <person name="Sireger I.Z."/>
            <person name="Indrioko S."/>
            <person name="Kosugi Y."/>
            <person name="Izuno A."/>
            <person name="Isagi Y."/>
            <person name="Lee S.L."/>
            <person name="Shimizu K.K."/>
        </authorList>
    </citation>
    <scope>NUCLEOTIDE SEQUENCE [LARGE SCALE GENOMIC DNA]</scope>
    <source>
        <strain evidence="1">214</strain>
    </source>
</reference>
<organism evidence="1 2">
    <name type="scientific">Rubroshorea leprosula</name>
    <dbReference type="NCBI Taxonomy" id="152421"/>
    <lineage>
        <taxon>Eukaryota</taxon>
        <taxon>Viridiplantae</taxon>
        <taxon>Streptophyta</taxon>
        <taxon>Embryophyta</taxon>
        <taxon>Tracheophyta</taxon>
        <taxon>Spermatophyta</taxon>
        <taxon>Magnoliopsida</taxon>
        <taxon>eudicotyledons</taxon>
        <taxon>Gunneridae</taxon>
        <taxon>Pentapetalae</taxon>
        <taxon>rosids</taxon>
        <taxon>malvids</taxon>
        <taxon>Malvales</taxon>
        <taxon>Dipterocarpaceae</taxon>
        <taxon>Rubroshorea</taxon>
    </lineage>
</organism>
<protein>
    <submittedName>
        <fullName evidence="1">Uncharacterized protein</fullName>
    </submittedName>
</protein>
<dbReference type="AlphaFoldDB" id="A0AAV5IMK7"/>
<dbReference type="Proteomes" id="UP001054252">
    <property type="component" value="Unassembled WGS sequence"/>
</dbReference>
<dbReference type="EMBL" id="BPVZ01000014">
    <property type="protein sequence ID" value="GKU99592.1"/>
    <property type="molecule type" value="Genomic_DNA"/>
</dbReference>
<evidence type="ECO:0000313" key="2">
    <source>
        <dbReference type="Proteomes" id="UP001054252"/>
    </source>
</evidence>
<proteinExistence type="predicted"/>
<accession>A0AAV5IMK7</accession>
<sequence>MTGFIRNPEMIWVRPPFPAIFPPLPPHQLGHDWVHEEPKADLGSSQTQVYSALGSTQTQSRSRFVANPSLLCSGFDANLGLLWVCREPKFALGSARTQISSRKMYANSLIHGDSHMRFAEDRNKRMKKAFLVHDEPITGFATNPDHLWVLHEPNHAQEGDEGKGEEKQ</sequence>
<gene>
    <name evidence="1" type="ORF">SLEP1_g12416</name>
</gene>
<keyword evidence="2" id="KW-1185">Reference proteome</keyword>